<feature type="region of interest" description="Disordered" evidence="1">
    <location>
        <begin position="1"/>
        <end position="28"/>
    </location>
</feature>
<feature type="region of interest" description="Disordered" evidence="1">
    <location>
        <begin position="170"/>
        <end position="269"/>
    </location>
</feature>
<sequence>MEEVGHRGPAVDALADDDGPHTPPEDGRGAGLGAGVLVWFWLSVPLLRRTGSTRPPESVLGTLVCRPQRRGSCCEVAPAVRRCPSASADGRRPHLRDSRKVSMPDRPSTVPRLRWYLLVVTFPEAFVFFQGCLLASVDTAGGARVPAPARQAATRDLVFLSSHIPSIHLQSSPSRAFSSSCPPHPHPHPHPHTRPARQGKAQGQPKLTRPAPAPPRALTRIPQSSSSPSIPPPAASEPPPLVSTFSTVSSQPPFPALPQDHATSRSPTRSGSAIYFFHPHHPVGRTHIVARFPVANGSQRLVTRPGASACSTVPDFYPLSPAFFIITNPLPLSA</sequence>
<feature type="region of interest" description="Disordered" evidence="1">
    <location>
        <begin position="86"/>
        <end position="107"/>
    </location>
</feature>
<evidence type="ECO:0000313" key="2">
    <source>
        <dbReference type="EMBL" id="KAK4095340.1"/>
    </source>
</evidence>
<evidence type="ECO:0000313" key="3">
    <source>
        <dbReference type="Proteomes" id="UP001287286"/>
    </source>
</evidence>
<reference evidence="2 3" key="1">
    <citation type="journal article" date="2024" name="Microbiol. Resour. Announc.">
        <title>Genome annotations for the ascomycete fungi Trichoderma harzianum, Trichoderma aggressivum, and Purpureocillium lilacinum.</title>
        <authorList>
            <person name="Beijen E.P.W."/>
            <person name="Ohm R.A."/>
        </authorList>
    </citation>
    <scope>NUCLEOTIDE SEQUENCE [LARGE SCALE GENOMIC DNA]</scope>
    <source>
        <strain evidence="2 3">CBS 150709</strain>
    </source>
</reference>
<name>A0ABR0CGI7_PURLI</name>
<feature type="compositionally biased region" description="Basic and acidic residues" evidence="1">
    <location>
        <begin position="89"/>
        <end position="103"/>
    </location>
</feature>
<feature type="compositionally biased region" description="Basic residues" evidence="1">
    <location>
        <begin position="185"/>
        <end position="197"/>
    </location>
</feature>
<feature type="compositionally biased region" description="Basic and acidic residues" evidence="1">
    <location>
        <begin position="18"/>
        <end position="28"/>
    </location>
</feature>
<feature type="compositionally biased region" description="Pro residues" evidence="1">
    <location>
        <begin position="229"/>
        <end position="241"/>
    </location>
</feature>
<accession>A0ABR0CGI7</accession>
<proteinExistence type="predicted"/>
<dbReference type="EMBL" id="JAWRVI010000001">
    <property type="protein sequence ID" value="KAK4095340.1"/>
    <property type="molecule type" value="Genomic_DNA"/>
</dbReference>
<feature type="compositionally biased region" description="Low complexity" evidence="1">
    <location>
        <begin position="171"/>
        <end position="181"/>
    </location>
</feature>
<feature type="compositionally biased region" description="Low complexity" evidence="1">
    <location>
        <begin position="216"/>
        <end position="228"/>
    </location>
</feature>
<comment type="caution">
    <text evidence="2">The sequence shown here is derived from an EMBL/GenBank/DDBJ whole genome shotgun (WGS) entry which is preliminary data.</text>
</comment>
<gene>
    <name evidence="2" type="ORF">Purlil1_136</name>
</gene>
<keyword evidence="3" id="KW-1185">Reference proteome</keyword>
<evidence type="ECO:0000256" key="1">
    <source>
        <dbReference type="SAM" id="MobiDB-lite"/>
    </source>
</evidence>
<dbReference type="Proteomes" id="UP001287286">
    <property type="component" value="Unassembled WGS sequence"/>
</dbReference>
<protein>
    <submittedName>
        <fullName evidence="2">Uncharacterized protein</fullName>
    </submittedName>
</protein>
<organism evidence="2 3">
    <name type="scientific">Purpureocillium lilacinum</name>
    <name type="common">Paecilomyces lilacinus</name>
    <dbReference type="NCBI Taxonomy" id="33203"/>
    <lineage>
        <taxon>Eukaryota</taxon>
        <taxon>Fungi</taxon>
        <taxon>Dikarya</taxon>
        <taxon>Ascomycota</taxon>
        <taxon>Pezizomycotina</taxon>
        <taxon>Sordariomycetes</taxon>
        <taxon>Hypocreomycetidae</taxon>
        <taxon>Hypocreales</taxon>
        <taxon>Ophiocordycipitaceae</taxon>
        <taxon>Purpureocillium</taxon>
    </lineage>
</organism>